<dbReference type="AlphaFoldDB" id="A0ABD3PAX7"/>
<feature type="region of interest" description="Disordered" evidence="1">
    <location>
        <begin position="110"/>
        <end position="148"/>
    </location>
</feature>
<reference evidence="2 3" key="1">
    <citation type="submission" date="2024-10" db="EMBL/GenBank/DDBJ databases">
        <title>Updated reference genomes for cyclostephanoid diatoms.</title>
        <authorList>
            <person name="Roberts W.R."/>
            <person name="Alverson A.J."/>
        </authorList>
    </citation>
    <scope>NUCLEOTIDE SEQUENCE [LARGE SCALE GENOMIC DNA]</scope>
    <source>
        <strain evidence="2 3">AJA276-08</strain>
    </source>
</reference>
<name>A0ABD3PAX7_9STRA</name>
<evidence type="ECO:0000313" key="3">
    <source>
        <dbReference type="Proteomes" id="UP001530315"/>
    </source>
</evidence>
<organism evidence="2 3">
    <name type="scientific">Stephanodiscus triporus</name>
    <dbReference type="NCBI Taxonomy" id="2934178"/>
    <lineage>
        <taxon>Eukaryota</taxon>
        <taxon>Sar</taxon>
        <taxon>Stramenopiles</taxon>
        <taxon>Ochrophyta</taxon>
        <taxon>Bacillariophyta</taxon>
        <taxon>Coscinodiscophyceae</taxon>
        <taxon>Thalassiosirophycidae</taxon>
        <taxon>Stephanodiscales</taxon>
        <taxon>Stephanodiscaceae</taxon>
        <taxon>Stephanodiscus</taxon>
    </lineage>
</organism>
<evidence type="ECO:0000256" key="1">
    <source>
        <dbReference type="SAM" id="MobiDB-lite"/>
    </source>
</evidence>
<sequence>MARLSQFRCEHLQFTHLGFERLLLEGHNALSMVPLSWLLAKLRVDSHPQCGLMNHAPDLIMATDKRSGMLPIEMATKQRHLKTIIYDILKRDMPIDLKEVHHDRPHHFAPQEAVESFFGQPSSSRTTKKKTGDDGNDEAWGSTGQVQY</sequence>
<proteinExistence type="predicted"/>
<dbReference type="EMBL" id="JALLAZ020000902">
    <property type="protein sequence ID" value="KAL3785112.1"/>
    <property type="molecule type" value="Genomic_DNA"/>
</dbReference>
<protein>
    <submittedName>
        <fullName evidence="2">Uncharacterized protein</fullName>
    </submittedName>
</protein>
<dbReference type="Proteomes" id="UP001530315">
    <property type="component" value="Unassembled WGS sequence"/>
</dbReference>
<gene>
    <name evidence="2" type="ORF">ACHAW5_009792</name>
</gene>
<keyword evidence="3" id="KW-1185">Reference proteome</keyword>
<comment type="caution">
    <text evidence="2">The sequence shown here is derived from an EMBL/GenBank/DDBJ whole genome shotgun (WGS) entry which is preliminary data.</text>
</comment>
<accession>A0ABD3PAX7</accession>
<evidence type="ECO:0000313" key="2">
    <source>
        <dbReference type="EMBL" id="KAL3785112.1"/>
    </source>
</evidence>